<dbReference type="NCBIfam" id="TIGR02436">
    <property type="entry name" value="four helix bundle protein"/>
    <property type="match status" value="1"/>
</dbReference>
<accession>A0A6P1MDL8</accession>
<dbReference type="SUPFAM" id="SSF158446">
    <property type="entry name" value="IVS-encoded protein-like"/>
    <property type="match status" value="1"/>
</dbReference>
<gene>
    <name evidence="1" type="ORF">GT409_09550</name>
</gene>
<proteinExistence type="predicted"/>
<organism evidence="1 2">
    <name type="scientific">Tichowtungia aerotolerans</name>
    <dbReference type="NCBI Taxonomy" id="2697043"/>
    <lineage>
        <taxon>Bacteria</taxon>
        <taxon>Pseudomonadati</taxon>
        <taxon>Kiritimatiellota</taxon>
        <taxon>Tichowtungiia</taxon>
        <taxon>Tichowtungiales</taxon>
        <taxon>Tichowtungiaceae</taxon>
        <taxon>Tichowtungia</taxon>
    </lineage>
</organism>
<protein>
    <submittedName>
        <fullName evidence="1">Four helix bundle protein</fullName>
    </submittedName>
</protein>
<dbReference type="AlphaFoldDB" id="A0A6P1MDL8"/>
<sequence length="215" mass="24281">MPEGFIPKHGGYRKLKSFQVAQLAFDVTVRLVEKYIDRFSRTRDQMVQAGRSGVQNIAEASQASGTSKETELKLTNVARASLEELRLDDEDFLRQRRLAIWEQGHPLRQELVDRRCTTADEVAQWVRESSIRSLGQCGLGGQDGADQAASRTSMLSTKLYPEFSANAALVLVNVACALLSRQLQTLEKAFLKEGGLRERMTRARIAARDEQRRRR</sequence>
<dbReference type="NCBIfam" id="TIGR04258">
    <property type="entry name" value="4helix_suffix"/>
    <property type="match status" value="1"/>
</dbReference>
<evidence type="ECO:0000313" key="2">
    <source>
        <dbReference type="Proteomes" id="UP000464954"/>
    </source>
</evidence>
<dbReference type="RefSeq" id="WP_160628868.1">
    <property type="nucleotide sequence ID" value="NZ_CP047593.1"/>
</dbReference>
<dbReference type="Gene3D" id="1.20.1440.60">
    <property type="entry name" value="23S rRNA-intervening sequence"/>
    <property type="match status" value="1"/>
</dbReference>
<dbReference type="Proteomes" id="UP000464954">
    <property type="component" value="Chromosome"/>
</dbReference>
<dbReference type="KEGG" id="taer:GT409_09550"/>
<dbReference type="EMBL" id="CP047593">
    <property type="protein sequence ID" value="QHI69686.1"/>
    <property type="molecule type" value="Genomic_DNA"/>
</dbReference>
<dbReference type="InterPro" id="IPR026354">
    <property type="entry name" value="4helix_suffix_dom"/>
</dbReference>
<name>A0A6P1MDL8_9BACT</name>
<reference evidence="1 2" key="1">
    <citation type="submission" date="2020-01" db="EMBL/GenBank/DDBJ databases">
        <title>Ponticoccus aerotolerans gen. nov., sp. nov., an anaerobic bacterium and proposal of Ponticoccusceae fam. nov., Ponticoccusles ord. nov. and Ponticoccuse classis nov. in the phylum Kiritimatiellaeota.</title>
        <authorList>
            <person name="Zhou L.Y."/>
            <person name="Du Z.J."/>
        </authorList>
    </citation>
    <scope>NUCLEOTIDE SEQUENCE [LARGE SCALE GENOMIC DNA]</scope>
    <source>
        <strain evidence="1 2">S-5007</strain>
    </source>
</reference>
<evidence type="ECO:0000313" key="1">
    <source>
        <dbReference type="EMBL" id="QHI69686.1"/>
    </source>
</evidence>
<keyword evidence="2" id="KW-1185">Reference proteome</keyword>
<dbReference type="InterPro" id="IPR012657">
    <property type="entry name" value="23S_rRNA-intervening_sequence"/>
</dbReference>
<dbReference type="InterPro" id="IPR036583">
    <property type="entry name" value="23S_rRNA_IVS_sf"/>
</dbReference>